<dbReference type="GO" id="GO:0005829">
    <property type="term" value="C:cytosol"/>
    <property type="evidence" value="ECO:0007669"/>
    <property type="project" value="TreeGrafter"/>
</dbReference>
<dbReference type="InterPro" id="IPR005632">
    <property type="entry name" value="Chaperone_Skp"/>
</dbReference>
<evidence type="ECO:0000256" key="1">
    <source>
        <dbReference type="ARBA" id="ARBA00009091"/>
    </source>
</evidence>
<sequence>MTNNRVIRWGTALLFGSLLSGSVWAESIQKLGFINTERVWRESRQAQSIEKTLEREFSSRRQALEKIEREGLALEKRVAAEKDAVRRSSLLAKLDAMSREYRIKQAELDEDYNLRRNEEFAALQQNANRVIIDLAKKDGYDLILQDVVFINGKFDITDEVIREMNR</sequence>
<dbReference type="Pfam" id="PF03938">
    <property type="entry name" value="OmpH"/>
    <property type="match status" value="1"/>
</dbReference>
<dbReference type="RefSeq" id="WP_274585151.1">
    <property type="nucleotide sequence ID" value="NZ_CP145811.1"/>
</dbReference>
<proteinExistence type="inferred from homology"/>
<evidence type="ECO:0000256" key="3">
    <source>
        <dbReference type="SAM" id="Coils"/>
    </source>
</evidence>
<dbReference type="EMBL" id="JAPQFL010000003">
    <property type="protein sequence ID" value="MDD9328037.1"/>
    <property type="molecule type" value="Genomic_DNA"/>
</dbReference>
<accession>A0A9X4E622</accession>
<dbReference type="SUPFAM" id="SSF111384">
    <property type="entry name" value="OmpH-like"/>
    <property type="match status" value="1"/>
</dbReference>
<reference evidence="5" key="2">
    <citation type="submission" date="2024-02" db="EMBL/GenBank/DDBJ databases">
        <title>Neisseria leonii sp. nov.</title>
        <authorList>
            <person name="Boutroux M."/>
            <person name="Favre-Rochex S."/>
            <person name="Gorgette O."/>
            <person name="Touak G."/>
            <person name="Muhle E."/>
            <person name="Chesneau O."/>
            <person name="Clermont D."/>
            <person name="Rahi P."/>
        </authorList>
    </citation>
    <scope>NUCLEOTIDE SEQUENCE</scope>
    <source>
        <strain evidence="5">51.81</strain>
    </source>
</reference>
<evidence type="ECO:0000313" key="4">
    <source>
        <dbReference type="EMBL" id="MDD9328037.1"/>
    </source>
</evidence>
<name>A0A9X4E622_9NEIS</name>
<dbReference type="GO" id="GO:0051082">
    <property type="term" value="F:unfolded protein binding"/>
    <property type="evidence" value="ECO:0007669"/>
    <property type="project" value="InterPro"/>
</dbReference>
<reference evidence="4" key="1">
    <citation type="submission" date="2022-10" db="EMBL/GenBank/DDBJ databases">
        <authorList>
            <person name="Boutroux M."/>
        </authorList>
    </citation>
    <scope>NUCLEOTIDE SEQUENCE</scope>
    <source>
        <strain evidence="4">51.81</strain>
    </source>
</reference>
<feature type="coiled-coil region" evidence="3">
    <location>
        <begin position="50"/>
        <end position="84"/>
    </location>
</feature>
<protein>
    <submittedName>
        <fullName evidence="4">OmpH family outer membrane protein</fullName>
    </submittedName>
</protein>
<evidence type="ECO:0000256" key="2">
    <source>
        <dbReference type="ARBA" id="ARBA00022729"/>
    </source>
</evidence>
<dbReference type="GO" id="GO:0050821">
    <property type="term" value="P:protein stabilization"/>
    <property type="evidence" value="ECO:0007669"/>
    <property type="project" value="TreeGrafter"/>
</dbReference>
<dbReference type="InterPro" id="IPR024930">
    <property type="entry name" value="Skp_dom_sf"/>
</dbReference>
<dbReference type="SMART" id="SM00935">
    <property type="entry name" value="OmpH"/>
    <property type="match status" value="1"/>
</dbReference>
<gene>
    <name evidence="4" type="ORF">ORY91_001454</name>
    <name evidence="5" type="ORF">V9W64_07290</name>
</gene>
<dbReference type="PANTHER" id="PTHR35089">
    <property type="entry name" value="CHAPERONE PROTEIN SKP"/>
    <property type="match status" value="1"/>
</dbReference>
<organism evidence="4">
    <name type="scientific">Neisseria leonii</name>
    <dbReference type="NCBI Taxonomy" id="2995413"/>
    <lineage>
        <taxon>Bacteria</taxon>
        <taxon>Pseudomonadati</taxon>
        <taxon>Pseudomonadota</taxon>
        <taxon>Betaproteobacteria</taxon>
        <taxon>Neisseriales</taxon>
        <taxon>Neisseriaceae</taxon>
        <taxon>Neisseria</taxon>
    </lineage>
</organism>
<keyword evidence="6" id="KW-1185">Reference proteome</keyword>
<dbReference type="AlphaFoldDB" id="A0A9X4E622"/>
<dbReference type="Proteomes" id="UP001149607">
    <property type="component" value="Chromosome"/>
</dbReference>
<comment type="similarity">
    <text evidence="1">Belongs to the Skp family.</text>
</comment>
<dbReference type="Gene3D" id="3.30.910.20">
    <property type="entry name" value="Skp domain"/>
    <property type="match status" value="1"/>
</dbReference>
<evidence type="ECO:0000313" key="5">
    <source>
        <dbReference type="EMBL" id="WWY02520.1"/>
    </source>
</evidence>
<keyword evidence="3" id="KW-0175">Coiled coil</keyword>
<evidence type="ECO:0000313" key="6">
    <source>
        <dbReference type="Proteomes" id="UP001149607"/>
    </source>
</evidence>
<keyword evidence="2" id="KW-0732">Signal</keyword>
<dbReference type="PANTHER" id="PTHR35089:SF1">
    <property type="entry name" value="CHAPERONE PROTEIN SKP"/>
    <property type="match status" value="1"/>
</dbReference>
<dbReference type="EMBL" id="CP146598">
    <property type="protein sequence ID" value="WWY02520.1"/>
    <property type="molecule type" value="Genomic_DNA"/>
</dbReference>